<name>A0A7X6L1C2_9NOCA</name>
<dbReference type="EMBL" id="JAAXOS010000003">
    <property type="protein sequence ID" value="NKY25834.1"/>
    <property type="molecule type" value="Genomic_DNA"/>
</dbReference>
<dbReference type="RefSeq" id="WP_062970049.1">
    <property type="nucleotide sequence ID" value="NZ_JAAXOS010000003.1"/>
</dbReference>
<organism evidence="5 6">
    <name type="scientific">Nocardia gamkensis</name>
    <dbReference type="NCBI Taxonomy" id="352869"/>
    <lineage>
        <taxon>Bacteria</taxon>
        <taxon>Bacillati</taxon>
        <taxon>Actinomycetota</taxon>
        <taxon>Actinomycetes</taxon>
        <taxon>Mycobacteriales</taxon>
        <taxon>Nocardiaceae</taxon>
        <taxon>Nocardia</taxon>
    </lineage>
</organism>
<dbReference type="GO" id="GO:0016020">
    <property type="term" value="C:membrane"/>
    <property type="evidence" value="ECO:0007669"/>
    <property type="project" value="UniProtKB-SubCell"/>
</dbReference>
<evidence type="ECO:0000256" key="1">
    <source>
        <dbReference type="ARBA" id="ARBA00004370"/>
    </source>
</evidence>
<accession>A0A7X6L1C2</accession>
<dbReference type="PANTHER" id="PTHR37042:SF4">
    <property type="entry name" value="OUTER MEMBRANE PROTEIN RV1973"/>
    <property type="match status" value="1"/>
</dbReference>
<evidence type="ECO:0000256" key="3">
    <source>
        <dbReference type="SAM" id="MobiDB-lite"/>
    </source>
</evidence>
<keyword evidence="4" id="KW-1133">Transmembrane helix</keyword>
<evidence type="ECO:0008006" key="7">
    <source>
        <dbReference type="Google" id="ProtNLM"/>
    </source>
</evidence>
<feature type="compositionally biased region" description="Basic and acidic residues" evidence="3">
    <location>
        <begin position="1"/>
        <end position="28"/>
    </location>
</feature>
<dbReference type="Proteomes" id="UP000540698">
    <property type="component" value="Unassembled WGS sequence"/>
</dbReference>
<gene>
    <name evidence="5" type="ORF">HGB38_06265</name>
</gene>
<comment type="caution">
    <text evidence="5">The sequence shown here is derived from an EMBL/GenBank/DDBJ whole genome shotgun (WGS) entry which is preliminary data.</text>
</comment>
<evidence type="ECO:0000313" key="6">
    <source>
        <dbReference type="Proteomes" id="UP000540698"/>
    </source>
</evidence>
<feature type="region of interest" description="Disordered" evidence="3">
    <location>
        <begin position="1"/>
        <end position="49"/>
    </location>
</feature>
<protein>
    <recommendedName>
        <fullName evidence="7">Mce associated membrane protein</fullName>
    </recommendedName>
</protein>
<keyword evidence="6" id="KW-1185">Reference proteome</keyword>
<evidence type="ECO:0000256" key="2">
    <source>
        <dbReference type="ARBA" id="ARBA00023136"/>
    </source>
</evidence>
<reference evidence="5 6" key="1">
    <citation type="submission" date="2020-04" db="EMBL/GenBank/DDBJ databases">
        <title>MicrobeNet Type strains.</title>
        <authorList>
            <person name="Nicholson A.C."/>
        </authorList>
    </citation>
    <scope>NUCLEOTIDE SEQUENCE [LARGE SCALE GENOMIC DNA]</scope>
    <source>
        <strain evidence="5 6">DSM 44956</strain>
    </source>
</reference>
<dbReference type="AlphaFoldDB" id="A0A7X6L1C2"/>
<proteinExistence type="predicted"/>
<dbReference type="PANTHER" id="PTHR37042">
    <property type="entry name" value="OUTER MEMBRANE PROTEIN RV1973"/>
    <property type="match status" value="1"/>
</dbReference>
<keyword evidence="2 4" id="KW-0472">Membrane</keyword>
<feature type="transmembrane region" description="Helical" evidence="4">
    <location>
        <begin position="71"/>
        <end position="92"/>
    </location>
</feature>
<keyword evidence="4" id="KW-0812">Transmembrane</keyword>
<evidence type="ECO:0000313" key="5">
    <source>
        <dbReference type="EMBL" id="NKY25834.1"/>
    </source>
</evidence>
<sequence length="224" mass="24278">MNEKTDTATTDEHVSDTDRPVSTEKESAEAADQAVNTPAGDTPDAPAEPEFVMPSKWAIRRMVLALIWRKIRIPLLILVAVVAVVLAVIFGWQLKQKNDTDDAAAAGLAAARAYAVTLTSVDSGNLDRDFTAVLDGSTGEFKDMYTRSSGQLRQLLLDNKATGKGTVLDAAVKSATPTKVEVLLFIDQTVSNSASADPRVDRSRVMMTMERVDDRWLASRVSIP</sequence>
<comment type="subcellular location">
    <subcellularLocation>
        <location evidence="1">Membrane</location>
    </subcellularLocation>
</comment>
<evidence type="ECO:0000256" key="4">
    <source>
        <dbReference type="SAM" id="Phobius"/>
    </source>
</evidence>